<comment type="caution">
    <text evidence="1">The sequence shown here is derived from an EMBL/GenBank/DDBJ whole genome shotgun (WGS) entry which is preliminary data.</text>
</comment>
<keyword evidence="2" id="KW-1185">Reference proteome</keyword>
<accession>A0ABT1JD10</accession>
<dbReference type="EMBL" id="AUBJ02000001">
    <property type="protein sequence ID" value="MCP2330382.1"/>
    <property type="molecule type" value="Genomic_DNA"/>
</dbReference>
<dbReference type="RefSeq" id="WP_253860109.1">
    <property type="nucleotide sequence ID" value="NZ_AUBJ02000001.1"/>
</dbReference>
<proteinExistence type="predicted"/>
<reference evidence="1 2" key="2">
    <citation type="submission" date="2022-06" db="EMBL/GenBank/DDBJ databases">
        <title>Genomic Encyclopedia of Type Strains, Phase I: the one thousand microbial genomes (KMG-I) project.</title>
        <authorList>
            <person name="Kyrpides N."/>
        </authorList>
    </citation>
    <scope>NUCLEOTIDE SEQUENCE [LARGE SCALE GENOMIC DNA]</scope>
    <source>
        <strain evidence="1 2">DSM 43889</strain>
    </source>
</reference>
<name>A0ABT1JD10_ACTCY</name>
<protein>
    <submittedName>
        <fullName evidence="1">Uncharacterized protein</fullName>
    </submittedName>
</protein>
<organism evidence="1 2">
    <name type="scientific">Actinoalloteichus caeruleus DSM 43889</name>
    <dbReference type="NCBI Taxonomy" id="1120930"/>
    <lineage>
        <taxon>Bacteria</taxon>
        <taxon>Bacillati</taxon>
        <taxon>Actinomycetota</taxon>
        <taxon>Actinomycetes</taxon>
        <taxon>Pseudonocardiales</taxon>
        <taxon>Pseudonocardiaceae</taxon>
        <taxon>Actinoalloteichus</taxon>
        <taxon>Actinoalloteichus cyanogriseus</taxon>
    </lineage>
</organism>
<reference evidence="1 2" key="1">
    <citation type="submission" date="2013-07" db="EMBL/GenBank/DDBJ databases">
        <authorList>
            <consortium name="DOE Joint Genome Institute"/>
            <person name="Reeve W."/>
            <person name="Huntemann M."/>
            <person name="Han J."/>
            <person name="Chen A."/>
            <person name="Kyrpides N."/>
            <person name="Mavromatis K."/>
            <person name="Markowitz V."/>
            <person name="Palaniappan K."/>
            <person name="Ivanova N."/>
            <person name="Schaumberg A."/>
            <person name="Pati A."/>
            <person name="Liolios K."/>
            <person name="Nordberg H.P."/>
            <person name="Cantor M.N."/>
            <person name="Hua S.X."/>
            <person name="Woyke T."/>
        </authorList>
    </citation>
    <scope>NUCLEOTIDE SEQUENCE [LARGE SCALE GENOMIC DNA]</scope>
    <source>
        <strain evidence="1 2">DSM 43889</strain>
    </source>
</reference>
<evidence type="ECO:0000313" key="1">
    <source>
        <dbReference type="EMBL" id="MCP2330382.1"/>
    </source>
</evidence>
<gene>
    <name evidence="1" type="ORF">G443_000652</name>
</gene>
<dbReference type="Proteomes" id="UP000791080">
    <property type="component" value="Unassembled WGS sequence"/>
</dbReference>
<sequence>MPVPPWNDEEIRSHARALGLETGVDLVAGLAGGIPLVAACLARALLSGVPAEAPGAVADRALRELSRRLARERAASRARDVLDSLAVVGHGDEELLGELVEGPRGQGWFSALADLSLVTTTTSGLAVAEPFRTLLDLSYRWRRPVAHQVALTRAAARNRRLLDSARGGARRPLTEHALFLTGHPLLRETLFPPGAEGFGVRRATPRDHDRIGELVRQWAARRGVATARCERLLDGWLTSTADGFHLVCGPDDRPLGMTYTPRITDEALGVIEPLTQQHTTRMLGGGVFTGMAVCEHPGAHAALLRHIVAEGISGGRLVISTPSPQYQDLVQAFGFDYWGDTRHDPYDCGRASKLYHERFTWEGIPAWLDKVAALTSPRQDEPDRRWWTRAVRQALEHLRDDTGLARNPLLAVTLDPTPQGLRSQLVSSIRDLAEHEDPVLSQCGRILRAYYLRGHQEHHAVARQLHLSRATYFRRLDRGLAWLTQHLLSRDEPE</sequence>
<evidence type="ECO:0000313" key="2">
    <source>
        <dbReference type="Proteomes" id="UP000791080"/>
    </source>
</evidence>